<dbReference type="InterPro" id="IPR051546">
    <property type="entry name" value="Aspartate_Ammonia-Lyase"/>
</dbReference>
<dbReference type="PROSITE" id="PS00163">
    <property type="entry name" value="FUMARATE_LYASES"/>
    <property type="match status" value="1"/>
</dbReference>
<keyword evidence="4 6" id="KW-0456">Lyase</keyword>
<dbReference type="NCBIfam" id="NF008909">
    <property type="entry name" value="PRK12273.1"/>
    <property type="match status" value="1"/>
</dbReference>
<dbReference type="SUPFAM" id="SSF48557">
    <property type="entry name" value="L-aspartase-like"/>
    <property type="match status" value="1"/>
</dbReference>
<name>A0A511NE95_9FLAO</name>
<dbReference type="FunFam" id="1.10.275.10:FF:000001">
    <property type="entry name" value="Fumarate hydratase, mitochondrial"/>
    <property type="match status" value="1"/>
</dbReference>
<dbReference type="PRINTS" id="PR00145">
    <property type="entry name" value="ARGSUCLYASE"/>
</dbReference>
<organism evidence="9 10">
    <name type="scientific">Empedobacter brevis NBRC 14943 = ATCC 43319</name>
    <dbReference type="NCBI Taxonomy" id="1218108"/>
    <lineage>
        <taxon>Bacteria</taxon>
        <taxon>Pseudomonadati</taxon>
        <taxon>Bacteroidota</taxon>
        <taxon>Flavobacteriia</taxon>
        <taxon>Flavobacteriales</taxon>
        <taxon>Weeksellaceae</taxon>
        <taxon>Empedobacter</taxon>
    </lineage>
</organism>
<comment type="catalytic activity">
    <reaction evidence="6">
        <text>L-aspartate = fumarate + NH4(+)</text>
        <dbReference type="Rhea" id="RHEA:16601"/>
        <dbReference type="ChEBI" id="CHEBI:28938"/>
        <dbReference type="ChEBI" id="CHEBI:29806"/>
        <dbReference type="ChEBI" id="CHEBI:29991"/>
        <dbReference type="EC" id="4.3.1.1"/>
    </reaction>
</comment>
<dbReference type="InterPro" id="IPR022761">
    <property type="entry name" value="Fumarate_lyase_N"/>
</dbReference>
<dbReference type="Proteomes" id="UP000321245">
    <property type="component" value="Unassembled WGS sequence"/>
</dbReference>
<evidence type="ECO:0000313" key="10">
    <source>
        <dbReference type="Proteomes" id="UP000321245"/>
    </source>
</evidence>
<dbReference type="InterPro" id="IPR000362">
    <property type="entry name" value="Fumarate_lyase_fam"/>
</dbReference>
<dbReference type="InterPro" id="IPR004708">
    <property type="entry name" value="ApsA"/>
</dbReference>
<dbReference type="InterPro" id="IPR020557">
    <property type="entry name" value="Fumarate_lyase_CS"/>
</dbReference>
<dbReference type="Pfam" id="PF10415">
    <property type="entry name" value="FumaraseC_C"/>
    <property type="match status" value="1"/>
</dbReference>
<evidence type="ECO:0000256" key="3">
    <source>
        <dbReference type="ARBA" id="ARBA00016146"/>
    </source>
</evidence>
<evidence type="ECO:0000259" key="8">
    <source>
        <dbReference type="Pfam" id="PF10415"/>
    </source>
</evidence>
<dbReference type="InterPro" id="IPR018951">
    <property type="entry name" value="Fumarase_C_C"/>
</dbReference>
<dbReference type="GO" id="GO:0006099">
    <property type="term" value="P:tricarboxylic acid cycle"/>
    <property type="evidence" value="ECO:0007669"/>
    <property type="project" value="InterPro"/>
</dbReference>
<protein>
    <recommendedName>
        <fullName evidence="3 5">Aspartate ammonia-lyase</fullName>
        <shortName evidence="6">Aspartase</shortName>
        <ecNumber evidence="2 5">4.3.1.1</ecNumber>
    </recommendedName>
</protein>
<dbReference type="OrthoDB" id="9802809at2"/>
<evidence type="ECO:0000259" key="7">
    <source>
        <dbReference type="Pfam" id="PF00206"/>
    </source>
</evidence>
<dbReference type="InterPro" id="IPR008948">
    <property type="entry name" value="L-Aspartase-like"/>
</dbReference>
<dbReference type="EC" id="4.3.1.1" evidence="2 5"/>
<sequence length="462" mass="50485">MRTESDLLGELQIPETAYYGVQTQRAINNFKISNNYLSHYPEFVKALGVVKLGAAQANHELGILSKELFEAISFASNELIKGKYTEQFPIDMIQGGAGTSTNMNANEVIANIALEYLGKQKGDYQFCSPNDHVNLSQSTNDAYPSALKLALFNMNQPLVEALTKLYEAFDKKAKQFDHVIKMGRTQLQDAVPMTLGQEFEGFSNTLRKEVENLNRIAAELLVVNMGATAIGTGLNAVPGYAQLCTAKIAEIMNEEVTLADNLVEATSDTSSFVDFSSALKRLCVKLSKICNDLRLLTSGPRTGLFEINLPPKQPGSSIMPGKVNPVIPEVVNQVCFKVIGNDTAITMAAEAGQLQLNVMEPVIGFSIMESIQYLKNAMDTLRIECVDGITANVEHLKNEVQNSIGIVTALNPYIGYKASTKIAKEALETGASVYQLVLDHGLLSKERLDEILDPKNMLGPHI</sequence>
<comment type="similarity">
    <text evidence="1 6">Belongs to the class-II fumarase/aspartase family. Aspartase subfamily.</text>
</comment>
<reference evidence="9 10" key="1">
    <citation type="submission" date="2019-07" db="EMBL/GenBank/DDBJ databases">
        <title>Whole genome shotgun sequence of Empedobacter brevis NBRC 14943.</title>
        <authorList>
            <person name="Hosoyama A."/>
            <person name="Uohara A."/>
            <person name="Ohji S."/>
            <person name="Ichikawa N."/>
        </authorList>
    </citation>
    <scope>NUCLEOTIDE SEQUENCE [LARGE SCALE GENOMIC DNA]</scope>
    <source>
        <strain evidence="9 10">NBRC 14943</strain>
    </source>
</reference>
<dbReference type="CDD" id="cd01357">
    <property type="entry name" value="Aspartase"/>
    <property type="match status" value="1"/>
</dbReference>
<dbReference type="NCBIfam" id="TIGR00839">
    <property type="entry name" value="aspA"/>
    <property type="match status" value="1"/>
</dbReference>
<evidence type="ECO:0000256" key="6">
    <source>
        <dbReference type="RuleBase" id="RU362017"/>
    </source>
</evidence>
<feature type="domain" description="Fumarate lyase N-terminal" evidence="7">
    <location>
        <begin position="9"/>
        <end position="340"/>
    </location>
</feature>
<keyword evidence="10" id="KW-1185">Reference proteome</keyword>
<evidence type="ECO:0000256" key="1">
    <source>
        <dbReference type="ARBA" id="ARBA00005596"/>
    </source>
</evidence>
<dbReference type="GeneID" id="84649839"/>
<proteinExistence type="inferred from homology"/>
<dbReference type="PANTHER" id="PTHR42696:SF2">
    <property type="entry name" value="ASPARTATE AMMONIA-LYASE"/>
    <property type="match status" value="1"/>
</dbReference>
<dbReference type="GO" id="GO:0008797">
    <property type="term" value="F:aspartate ammonia-lyase activity"/>
    <property type="evidence" value="ECO:0007669"/>
    <property type="project" value="UniProtKB-UniRule"/>
</dbReference>
<dbReference type="Gene3D" id="1.10.275.10">
    <property type="entry name" value="Fumarase/aspartase (N-terminal domain)"/>
    <property type="match status" value="1"/>
</dbReference>
<dbReference type="STRING" id="1218108.GCA_000382425_01657"/>
<dbReference type="PANTHER" id="PTHR42696">
    <property type="entry name" value="ASPARTATE AMMONIA-LYASE"/>
    <property type="match status" value="1"/>
</dbReference>
<dbReference type="FunFam" id="1.10.40.30:FF:000002">
    <property type="entry name" value="Fumarate hydratase class II"/>
    <property type="match status" value="1"/>
</dbReference>
<dbReference type="Pfam" id="PF00206">
    <property type="entry name" value="Lyase_1"/>
    <property type="match status" value="1"/>
</dbReference>
<gene>
    <name evidence="9" type="ORF">EB1_09230</name>
</gene>
<feature type="domain" description="Fumarase C C-terminal" evidence="8">
    <location>
        <begin position="406"/>
        <end position="458"/>
    </location>
</feature>
<dbReference type="Gene3D" id="1.20.200.10">
    <property type="entry name" value="Fumarase/aspartase (Central domain)"/>
    <property type="match status" value="1"/>
</dbReference>
<dbReference type="GO" id="GO:0006531">
    <property type="term" value="P:aspartate metabolic process"/>
    <property type="evidence" value="ECO:0007669"/>
    <property type="project" value="InterPro"/>
</dbReference>
<dbReference type="InterPro" id="IPR024083">
    <property type="entry name" value="Fumarase/histidase_N"/>
</dbReference>
<accession>A0A511NE95</accession>
<evidence type="ECO:0000313" key="9">
    <source>
        <dbReference type="EMBL" id="GEM51133.1"/>
    </source>
</evidence>
<dbReference type="RefSeq" id="WP_019975150.1">
    <property type="nucleotide sequence ID" value="NZ_BJXC01000004.1"/>
</dbReference>
<dbReference type="EMBL" id="BJXC01000004">
    <property type="protein sequence ID" value="GEM51133.1"/>
    <property type="molecule type" value="Genomic_DNA"/>
</dbReference>
<dbReference type="AlphaFoldDB" id="A0A511NE95"/>
<dbReference type="PRINTS" id="PR00149">
    <property type="entry name" value="FUMRATELYASE"/>
</dbReference>
<evidence type="ECO:0000256" key="5">
    <source>
        <dbReference type="NCBIfam" id="TIGR00839"/>
    </source>
</evidence>
<evidence type="ECO:0000256" key="4">
    <source>
        <dbReference type="ARBA" id="ARBA00023239"/>
    </source>
</evidence>
<comment type="caution">
    <text evidence="9">The sequence shown here is derived from an EMBL/GenBank/DDBJ whole genome shotgun (WGS) entry which is preliminary data.</text>
</comment>
<dbReference type="GO" id="GO:0005829">
    <property type="term" value="C:cytosol"/>
    <property type="evidence" value="ECO:0007669"/>
    <property type="project" value="TreeGrafter"/>
</dbReference>
<evidence type="ECO:0000256" key="2">
    <source>
        <dbReference type="ARBA" id="ARBA00012992"/>
    </source>
</evidence>
<dbReference type="Gene3D" id="1.10.40.30">
    <property type="entry name" value="Fumarase/aspartase (C-terminal domain)"/>
    <property type="match status" value="1"/>
</dbReference>
<dbReference type="FunFam" id="1.20.200.10:FF:000001">
    <property type="entry name" value="Fumarate hydratase, mitochondrial"/>
    <property type="match status" value="1"/>
</dbReference>